<reference evidence="2 3" key="1">
    <citation type="submission" date="2019-06" db="EMBL/GenBank/DDBJ databases">
        <authorList>
            <person name="Broberg M."/>
        </authorList>
    </citation>
    <scope>NUCLEOTIDE SEQUENCE [LARGE SCALE GENOMIC DNA]</scope>
</reference>
<evidence type="ECO:0000256" key="1">
    <source>
        <dbReference type="SAM" id="MobiDB-lite"/>
    </source>
</evidence>
<keyword evidence="3" id="KW-1185">Reference proteome</keyword>
<name>A0ABY6UQE4_BIOOC</name>
<proteinExistence type="predicted"/>
<comment type="caution">
    <text evidence="2">The sequence shown here is derived from an EMBL/GenBank/DDBJ whole genome shotgun (WGS) entry which is preliminary data.</text>
</comment>
<feature type="compositionally biased region" description="Low complexity" evidence="1">
    <location>
        <begin position="165"/>
        <end position="185"/>
    </location>
</feature>
<dbReference type="EMBL" id="CABFNS010000847">
    <property type="protein sequence ID" value="VUC32222.1"/>
    <property type="molecule type" value="Genomic_DNA"/>
</dbReference>
<feature type="compositionally biased region" description="Polar residues" evidence="1">
    <location>
        <begin position="43"/>
        <end position="52"/>
    </location>
</feature>
<feature type="compositionally biased region" description="Basic and acidic residues" evidence="1">
    <location>
        <begin position="108"/>
        <end position="119"/>
    </location>
</feature>
<feature type="region of interest" description="Disordered" evidence="1">
    <location>
        <begin position="1"/>
        <end position="220"/>
    </location>
</feature>
<feature type="compositionally biased region" description="Low complexity" evidence="1">
    <location>
        <begin position="120"/>
        <end position="157"/>
    </location>
</feature>
<protein>
    <recommendedName>
        <fullName evidence="4">CsbD-like domain-containing protein</fullName>
    </recommendedName>
</protein>
<evidence type="ECO:0000313" key="2">
    <source>
        <dbReference type="EMBL" id="VUC32222.1"/>
    </source>
</evidence>
<dbReference type="Proteomes" id="UP000766486">
    <property type="component" value="Unassembled WGS sequence"/>
</dbReference>
<gene>
    <name evidence="2" type="ORF">CLO192961_LOCUS322835</name>
</gene>
<feature type="compositionally biased region" description="Polar residues" evidence="1">
    <location>
        <begin position="61"/>
        <end position="73"/>
    </location>
</feature>
<evidence type="ECO:0008006" key="4">
    <source>
        <dbReference type="Google" id="ProtNLM"/>
    </source>
</evidence>
<accession>A0ABY6UQE4</accession>
<organism evidence="2 3">
    <name type="scientific">Bionectria ochroleuca</name>
    <name type="common">Gliocladium roseum</name>
    <dbReference type="NCBI Taxonomy" id="29856"/>
    <lineage>
        <taxon>Eukaryota</taxon>
        <taxon>Fungi</taxon>
        <taxon>Dikarya</taxon>
        <taxon>Ascomycota</taxon>
        <taxon>Pezizomycotina</taxon>
        <taxon>Sordariomycetes</taxon>
        <taxon>Hypocreomycetidae</taxon>
        <taxon>Hypocreales</taxon>
        <taxon>Bionectriaceae</taxon>
        <taxon>Clonostachys</taxon>
    </lineage>
</organism>
<sequence>MSQQRDPYGIPINPHRSYEQYGANAMNEGGGFLETRGQGYAENMTTEGQPRQEQARKTENISDQQGSESQRYGSDSRDDDMYGIGLGGGDRHHVPGDLETTPGNQSSRRQDEDLYDRDTGLQQQEGLQQSGYQQEGLRQGRYQQEGLQQSGYQQQDEGLQRSGYQQDEGLQQGRQQQSTGQGQKGDSMLGKFMEKTGGVLGSKNLEQQGRDKRNDPSNYD</sequence>
<feature type="compositionally biased region" description="Basic and acidic residues" evidence="1">
    <location>
        <begin position="208"/>
        <end position="220"/>
    </location>
</feature>
<evidence type="ECO:0000313" key="3">
    <source>
        <dbReference type="Proteomes" id="UP000766486"/>
    </source>
</evidence>